<name>A0ABD3UI58_9LAMI</name>
<evidence type="ECO:0000313" key="2">
    <source>
        <dbReference type="EMBL" id="KAL3849216.1"/>
    </source>
</evidence>
<sequence>MNPKVDIDGQKEEKVEPGELLENCWFFGNTKTRSMLRSLSDPCTSSNYIQEKKSYEETYESINKLHGNEELSRRNLIRQSSVETKDQNPRTKGSNRQRSKSKKKTSSNDLLRAPSLPTRFEDEDIEFSMGKLIRQASLKNSDTLPPRTHAAKGLTRSSSISMHKTTRKAELQSNKLDEVRPLKNQLKTQKSFNDLEYEELQGFKDLGFDFDEKELNPNVISIIPGLQEKKKTKEEEEEEENTSSMRRRPYLSEAWPEQSSTPPVPKWGRKTSNDDMKMQIKFWARAVASNVRQEC</sequence>
<evidence type="ECO:0000256" key="1">
    <source>
        <dbReference type="SAM" id="MobiDB-lite"/>
    </source>
</evidence>
<dbReference type="AlphaFoldDB" id="A0ABD3UI58"/>
<gene>
    <name evidence="2" type="ORF">ACJIZ3_011098</name>
</gene>
<keyword evidence="3" id="KW-1185">Reference proteome</keyword>
<comment type="caution">
    <text evidence="2">The sequence shown here is derived from an EMBL/GenBank/DDBJ whole genome shotgun (WGS) entry which is preliminary data.</text>
</comment>
<feature type="region of interest" description="Disordered" evidence="1">
    <location>
        <begin position="141"/>
        <end position="170"/>
    </location>
</feature>
<feature type="region of interest" description="Disordered" evidence="1">
    <location>
        <begin position="66"/>
        <end position="115"/>
    </location>
</feature>
<accession>A0ABD3UI58</accession>
<dbReference type="PANTHER" id="PTHR33785">
    <property type="entry name" value="OS06G0550800 PROTEIN"/>
    <property type="match status" value="1"/>
</dbReference>
<reference evidence="2 3" key="1">
    <citation type="submission" date="2024-12" db="EMBL/GenBank/DDBJ databases">
        <title>The unique morphological basis and parallel evolutionary history of personate flowers in Penstemon.</title>
        <authorList>
            <person name="Depatie T.H."/>
            <person name="Wessinger C.A."/>
        </authorList>
    </citation>
    <scope>NUCLEOTIDE SEQUENCE [LARGE SCALE GENOMIC DNA]</scope>
    <source>
        <strain evidence="2">WTNN_2</strain>
        <tissue evidence="2">Leaf</tissue>
    </source>
</reference>
<dbReference type="Proteomes" id="UP001634393">
    <property type="component" value="Unassembled WGS sequence"/>
</dbReference>
<feature type="region of interest" description="Disordered" evidence="1">
    <location>
        <begin position="227"/>
        <end position="272"/>
    </location>
</feature>
<organism evidence="2 3">
    <name type="scientific">Penstemon smallii</name>
    <dbReference type="NCBI Taxonomy" id="265156"/>
    <lineage>
        <taxon>Eukaryota</taxon>
        <taxon>Viridiplantae</taxon>
        <taxon>Streptophyta</taxon>
        <taxon>Embryophyta</taxon>
        <taxon>Tracheophyta</taxon>
        <taxon>Spermatophyta</taxon>
        <taxon>Magnoliopsida</taxon>
        <taxon>eudicotyledons</taxon>
        <taxon>Gunneridae</taxon>
        <taxon>Pentapetalae</taxon>
        <taxon>asterids</taxon>
        <taxon>lamiids</taxon>
        <taxon>Lamiales</taxon>
        <taxon>Plantaginaceae</taxon>
        <taxon>Cheloneae</taxon>
        <taxon>Penstemon</taxon>
    </lineage>
</organism>
<evidence type="ECO:0000313" key="3">
    <source>
        <dbReference type="Proteomes" id="UP001634393"/>
    </source>
</evidence>
<dbReference type="PANTHER" id="PTHR33785:SF5">
    <property type="entry name" value="SERINE_ARGININE REPETITIVE MATRIX PROTEIN"/>
    <property type="match status" value="1"/>
</dbReference>
<feature type="compositionally biased region" description="Basic residues" evidence="1">
    <location>
        <begin position="93"/>
        <end position="105"/>
    </location>
</feature>
<dbReference type="EMBL" id="JBJXBP010000001">
    <property type="protein sequence ID" value="KAL3849216.1"/>
    <property type="molecule type" value="Genomic_DNA"/>
</dbReference>
<proteinExistence type="predicted"/>
<protein>
    <submittedName>
        <fullName evidence="2">Uncharacterized protein</fullName>
    </submittedName>
</protein>